<dbReference type="OrthoDB" id="9796919at2"/>
<dbReference type="InterPro" id="IPR000182">
    <property type="entry name" value="GNAT_dom"/>
</dbReference>
<keyword evidence="3 6" id="KW-0808">Transferase</keyword>
<gene>
    <name evidence="6" type="ORF">DFR27_1962</name>
</gene>
<dbReference type="NCBIfam" id="TIGR01575">
    <property type="entry name" value="rimI"/>
    <property type="match status" value="1"/>
</dbReference>
<dbReference type="Gene3D" id="3.40.630.30">
    <property type="match status" value="1"/>
</dbReference>
<keyword evidence="6" id="KW-0689">Ribosomal protein</keyword>
<dbReference type="InterPro" id="IPR006464">
    <property type="entry name" value="AcTrfase_RimI/Ard1"/>
</dbReference>
<evidence type="ECO:0000256" key="1">
    <source>
        <dbReference type="ARBA" id="ARBA00005395"/>
    </source>
</evidence>
<organism evidence="6 7">
    <name type="scientific">Umboniibacter marinipuniceus</name>
    <dbReference type="NCBI Taxonomy" id="569599"/>
    <lineage>
        <taxon>Bacteria</taxon>
        <taxon>Pseudomonadati</taxon>
        <taxon>Pseudomonadota</taxon>
        <taxon>Gammaproteobacteria</taxon>
        <taxon>Cellvibrionales</taxon>
        <taxon>Cellvibrionaceae</taxon>
        <taxon>Umboniibacter</taxon>
    </lineage>
</organism>
<keyword evidence="2" id="KW-0963">Cytoplasm</keyword>
<keyword evidence="6" id="KW-0687">Ribonucleoprotein</keyword>
<evidence type="ECO:0000256" key="3">
    <source>
        <dbReference type="ARBA" id="ARBA00022679"/>
    </source>
</evidence>
<evidence type="ECO:0000256" key="4">
    <source>
        <dbReference type="ARBA" id="ARBA00023315"/>
    </source>
</evidence>
<name>A0A3M0A2X7_9GAMM</name>
<dbReference type="AlphaFoldDB" id="A0A3M0A2X7"/>
<keyword evidence="4" id="KW-0012">Acyltransferase</keyword>
<dbReference type="PROSITE" id="PS51186">
    <property type="entry name" value="GNAT"/>
    <property type="match status" value="1"/>
</dbReference>
<dbReference type="PANTHER" id="PTHR43420">
    <property type="entry name" value="ACETYLTRANSFERASE"/>
    <property type="match status" value="1"/>
</dbReference>
<protein>
    <submittedName>
        <fullName evidence="6">[SSU ribosomal protein S18P]-alanine acetyltransferase</fullName>
    </submittedName>
</protein>
<dbReference type="EMBL" id="REFJ01000004">
    <property type="protein sequence ID" value="RMA79521.1"/>
    <property type="molecule type" value="Genomic_DNA"/>
</dbReference>
<dbReference type="GO" id="GO:0005840">
    <property type="term" value="C:ribosome"/>
    <property type="evidence" value="ECO:0007669"/>
    <property type="project" value="UniProtKB-KW"/>
</dbReference>
<dbReference type="InterPro" id="IPR050680">
    <property type="entry name" value="YpeA/RimI_acetyltransf"/>
</dbReference>
<proteinExistence type="inferred from homology"/>
<dbReference type="GO" id="GO:0008080">
    <property type="term" value="F:N-acetyltransferase activity"/>
    <property type="evidence" value="ECO:0007669"/>
    <property type="project" value="InterPro"/>
</dbReference>
<dbReference type="Proteomes" id="UP000267187">
    <property type="component" value="Unassembled WGS sequence"/>
</dbReference>
<comment type="caution">
    <text evidence="6">The sequence shown here is derived from an EMBL/GenBank/DDBJ whole genome shotgun (WGS) entry which is preliminary data.</text>
</comment>
<dbReference type="Pfam" id="PF00583">
    <property type="entry name" value="Acetyltransf_1"/>
    <property type="match status" value="1"/>
</dbReference>
<reference evidence="6 7" key="1">
    <citation type="submission" date="2018-10" db="EMBL/GenBank/DDBJ databases">
        <title>Genomic Encyclopedia of Type Strains, Phase IV (KMG-IV): sequencing the most valuable type-strain genomes for metagenomic binning, comparative biology and taxonomic classification.</title>
        <authorList>
            <person name="Goeker M."/>
        </authorList>
    </citation>
    <scope>NUCLEOTIDE SEQUENCE [LARGE SCALE GENOMIC DNA]</scope>
    <source>
        <strain evidence="6 7">DSM 25080</strain>
    </source>
</reference>
<accession>A0A3M0A2X7</accession>
<evidence type="ECO:0000259" key="5">
    <source>
        <dbReference type="PROSITE" id="PS51186"/>
    </source>
</evidence>
<keyword evidence="7" id="KW-1185">Reference proteome</keyword>
<dbReference type="SUPFAM" id="SSF55729">
    <property type="entry name" value="Acyl-CoA N-acyltransferases (Nat)"/>
    <property type="match status" value="1"/>
</dbReference>
<evidence type="ECO:0000313" key="6">
    <source>
        <dbReference type="EMBL" id="RMA79521.1"/>
    </source>
</evidence>
<comment type="similarity">
    <text evidence="1">Belongs to the acetyltransferase family. RimI subfamily.</text>
</comment>
<dbReference type="InterPro" id="IPR016181">
    <property type="entry name" value="Acyl_CoA_acyltransferase"/>
</dbReference>
<dbReference type="RefSeq" id="WP_121877273.1">
    <property type="nucleotide sequence ID" value="NZ_REFJ01000004.1"/>
</dbReference>
<dbReference type="PANTHER" id="PTHR43420:SF44">
    <property type="entry name" value="ACETYLTRANSFERASE YPEA"/>
    <property type="match status" value="1"/>
</dbReference>
<feature type="domain" description="N-acetyltransferase" evidence="5">
    <location>
        <begin position="9"/>
        <end position="155"/>
    </location>
</feature>
<evidence type="ECO:0000313" key="7">
    <source>
        <dbReference type="Proteomes" id="UP000267187"/>
    </source>
</evidence>
<sequence length="157" mass="17573">MDSSALEGYKFTVLHESHFEAVKGLEQGSHSHPWSNANILSALCSTRTQVLGFLDPQSELAAYAVFDSVLDEITLQNIAVDLGHRRKGLAYKLIESAWSIFPNTTTQFLEVRESNTSAISLYEKLGFVEVGVRNNYYPCDRKGREDAIIMALTRLDD</sequence>
<evidence type="ECO:0000256" key="2">
    <source>
        <dbReference type="ARBA" id="ARBA00022490"/>
    </source>
</evidence>